<dbReference type="GO" id="GO:0008422">
    <property type="term" value="F:beta-glucosidase activity"/>
    <property type="evidence" value="ECO:0007669"/>
    <property type="project" value="TreeGrafter"/>
</dbReference>
<keyword evidence="2" id="KW-0378">Hydrolase</keyword>
<feature type="signal peptide" evidence="5">
    <location>
        <begin position="1"/>
        <end position="22"/>
    </location>
</feature>
<evidence type="ECO:0000256" key="4">
    <source>
        <dbReference type="RuleBase" id="RU003690"/>
    </source>
</evidence>
<proteinExistence type="inferred from homology"/>
<dbReference type="PANTHER" id="PTHR10353">
    <property type="entry name" value="GLYCOSYL HYDROLASE"/>
    <property type="match status" value="1"/>
</dbReference>
<sequence>MKEKSTAHLLIIIFLFTVIIHAHLCSSINGVEEEEEIKRSDFPHGFLFGTATSSYQIEGGYLVDGKGLSNWDVFTHTHGNLLHGENGDICDDHYHRYLEDIQILHSLGVDAYRFSISWSRVLPRGRFGEVNLAGIKFYNKIIDNLLVKGIKPFVTLSHHEYPHELQDQYGAWLSPQIKEDFAHFAEICFKSFGDRVKHWMTINEPDLFISMAYIAGLYPPSHCSPPFGNCSVGNSDVEPLIAMHNMVLCHAKAAKLYHEHFQAQQGGSIGIVISGTYYESMTDKKIDKDAACRALAFTIGWVLDPLVFGDYPAEMRQYLGNELPQFSLEEIEYVKGSIDFIGLNHYTTSYSEDCLYSNCTEGADHAIKGYQQIKTDRDGILIGEPTAIDGMSVVPRGMEEIVDYVKERYNNIPMYITENGYSTPQGEDVSVKDILNDTKRIEYHKAYLAYLARAIRNGADVRGYFAWTLLDDFEWIFGYGARFGLYYVDPHTLDRIPKLSAMWYNSFLTKNDSFSREEDAYRDLLQDKYTIAHESLGKKAEI</sequence>
<evidence type="ECO:0000256" key="2">
    <source>
        <dbReference type="ARBA" id="ARBA00022801"/>
    </source>
</evidence>
<organism evidence="6 7">
    <name type="scientific">Heracleum sosnowskyi</name>
    <dbReference type="NCBI Taxonomy" id="360622"/>
    <lineage>
        <taxon>Eukaryota</taxon>
        <taxon>Viridiplantae</taxon>
        <taxon>Streptophyta</taxon>
        <taxon>Embryophyta</taxon>
        <taxon>Tracheophyta</taxon>
        <taxon>Spermatophyta</taxon>
        <taxon>Magnoliopsida</taxon>
        <taxon>eudicotyledons</taxon>
        <taxon>Gunneridae</taxon>
        <taxon>Pentapetalae</taxon>
        <taxon>asterids</taxon>
        <taxon>campanulids</taxon>
        <taxon>Apiales</taxon>
        <taxon>Apiaceae</taxon>
        <taxon>Apioideae</taxon>
        <taxon>apioid superclade</taxon>
        <taxon>Tordylieae</taxon>
        <taxon>Tordyliinae</taxon>
        <taxon>Heracleum</taxon>
    </lineage>
</organism>
<name>A0AAD8JNP4_9APIA</name>
<dbReference type="InterPro" id="IPR001360">
    <property type="entry name" value="Glyco_hydro_1"/>
</dbReference>
<comment type="caution">
    <text evidence="6">The sequence shown here is derived from an EMBL/GenBank/DDBJ whole genome shotgun (WGS) entry which is preliminary data.</text>
</comment>
<protein>
    <submittedName>
        <fullName evidence="6">Beta-glucosidase 18-like</fullName>
    </submittedName>
</protein>
<comment type="similarity">
    <text evidence="1 4">Belongs to the glycosyl hydrolase 1 family.</text>
</comment>
<dbReference type="Pfam" id="PF00232">
    <property type="entry name" value="Glyco_hydro_1"/>
    <property type="match status" value="1"/>
</dbReference>
<dbReference type="SUPFAM" id="SSF51445">
    <property type="entry name" value="(Trans)glycosidases"/>
    <property type="match status" value="1"/>
</dbReference>
<reference evidence="6" key="1">
    <citation type="submission" date="2023-02" db="EMBL/GenBank/DDBJ databases">
        <title>Genome of toxic invasive species Heracleum sosnowskyi carries increased number of genes despite the absence of recent whole-genome duplications.</title>
        <authorList>
            <person name="Schelkunov M."/>
            <person name="Shtratnikova V."/>
            <person name="Makarenko M."/>
            <person name="Klepikova A."/>
            <person name="Omelchenko D."/>
            <person name="Novikova G."/>
            <person name="Obukhova E."/>
            <person name="Bogdanov V."/>
            <person name="Penin A."/>
            <person name="Logacheva M."/>
        </authorList>
    </citation>
    <scope>NUCLEOTIDE SEQUENCE</scope>
    <source>
        <strain evidence="6">Hsosn_3</strain>
        <tissue evidence="6">Leaf</tissue>
    </source>
</reference>
<gene>
    <name evidence="6" type="ORF">POM88_004795</name>
</gene>
<dbReference type="AlphaFoldDB" id="A0AAD8JNP4"/>
<evidence type="ECO:0000313" key="6">
    <source>
        <dbReference type="EMBL" id="KAK1405190.1"/>
    </source>
</evidence>
<dbReference type="PRINTS" id="PR00131">
    <property type="entry name" value="GLHYDRLASE1"/>
</dbReference>
<keyword evidence="7" id="KW-1185">Reference proteome</keyword>
<dbReference type="FunFam" id="3.20.20.80:FF:000020">
    <property type="entry name" value="Beta-glucosidase 12"/>
    <property type="match status" value="1"/>
</dbReference>
<dbReference type="InterPro" id="IPR017853">
    <property type="entry name" value="GH"/>
</dbReference>
<keyword evidence="5" id="KW-0732">Signal</keyword>
<dbReference type="PANTHER" id="PTHR10353:SF175">
    <property type="entry name" value="BETA-GLUCOSIDASE 18-LIKE ISOFORM X1"/>
    <property type="match status" value="1"/>
</dbReference>
<dbReference type="Gene3D" id="3.20.20.80">
    <property type="entry name" value="Glycosidases"/>
    <property type="match status" value="1"/>
</dbReference>
<dbReference type="GO" id="GO:0005975">
    <property type="term" value="P:carbohydrate metabolic process"/>
    <property type="evidence" value="ECO:0007669"/>
    <property type="project" value="InterPro"/>
</dbReference>
<dbReference type="InterPro" id="IPR033132">
    <property type="entry name" value="GH_1_N_CS"/>
</dbReference>
<keyword evidence="3" id="KW-0326">Glycosidase</keyword>
<evidence type="ECO:0000256" key="5">
    <source>
        <dbReference type="SAM" id="SignalP"/>
    </source>
</evidence>
<feature type="chain" id="PRO_5042055248" evidence="5">
    <location>
        <begin position="23"/>
        <end position="542"/>
    </location>
</feature>
<dbReference type="PROSITE" id="PS00653">
    <property type="entry name" value="GLYCOSYL_HYDROL_F1_2"/>
    <property type="match status" value="1"/>
</dbReference>
<dbReference type="EMBL" id="JAUIZM010000001">
    <property type="protein sequence ID" value="KAK1405190.1"/>
    <property type="molecule type" value="Genomic_DNA"/>
</dbReference>
<evidence type="ECO:0000256" key="3">
    <source>
        <dbReference type="ARBA" id="ARBA00023295"/>
    </source>
</evidence>
<evidence type="ECO:0000313" key="7">
    <source>
        <dbReference type="Proteomes" id="UP001237642"/>
    </source>
</evidence>
<evidence type="ECO:0000256" key="1">
    <source>
        <dbReference type="ARBA" id="ARBA00010838"/>
    </source>
</evidence>
<dbReference type="Proteomes" id="UP001237642">
    <property type="component" value="Unassembled WGS sequence"/>
</dbReference>
<accession>A0AAD8JNP4</accession>
<reference evidence="6" key="2">
    <citation type="submission" date="2023-05" db="EMBL/GenBank/DDBJ databases">
        <authorList>
            <person name="Schelkunov M.I."/>
        </authorList>
    </citation>
    <scope>NUCLEOTIDE SEQUENCE</scope>
    <source>
        <strain evidence="6">Hsosn_3</strain>
        <tissue evidence="6">Leaf</tissue>
    </source>
</reference>